<gene>
    <name evidence="1" type="ORF">ONZ43_g6711</name>
</gene>
<evidence type="ECO:0000313" key="2">
    <source>
        <dbReference type="Proteomes" id="UP001153334"/>
    </source>
</evidence>
<protein>
    <submittedName>
        <fullName evidence="1">Uncharacterized protein</fullName>
    </submittedName>
</protein>
<dbReference type="Proteomes" id="UP001153334">
    <property type="component" value="Unassembled WGS sequence"/>
</dbReference>
<evidence type="ECO:0000313" key="1">
    <source>
        <dbReference type="EMBL" id="KAJ8107518.1"/>
    </source>
</evidence>
<sequence>MLRSSARATSATGQPPRLRRSRPRWSDVAGAVHDKAKAAFEQERDNQRKGGPLDQIGQDANTTSGDGKKKGWLW</sequence>
<keyword evidence="2" id="KW-1185">Reference proteome</keyword>
<name>A0ACC2HXR4_9PEZI</name>
<reference evidence="1" key="1">
    <citation type="submission" date="2022-11" db="EMBL/GenBank/DDBJ databases">
        <title>Genome Sequence of Nemania bipapillata.</title>
        <authorList>
            <person name="Buettner E."/>
        </authorList>
    </citation>
    <scope>NUCLEOTIDE SEQUENCE</scope>
    <source>
        <strain evidence="1">CP14</strain>
    </source>
</reference>
<accession>A0ACC2HXR4</accession>
<proteinExistence type="predicted"/>
<organism evidence="1 2">
    <name type="scientific">Nemania bipapillata</name>
    <dbReference type="NCBI Taxonomy" id="110536"/>
    <lineage>
        <taxon>Eukaryota</taxon>
        <taxon>Fungi</taxon>
        <taxon>Dikarya</taxon>
        <taxon>Ascomycota</taxon>
        <taxon>Pezizomycotina</taxon>
        <taxon>Sordariomycetes</taxon>
        <taxon>Xylariomycetidae</taxon>
        <taxon>Xylariales</taxon>
        <taxon>Xylariaceae</taxon>
        <taxon>Nemania</taxon>
    </lineage>
</organism>
<dbReference type="EMBL" id="JAPESX010002507">
    <property type="protein sequence ID" value="KAJ8107518.1"/>
    <property type="molecule type" value="Genomic_DNA"/>
</dbReference>
<comment type="caution">
    <text evidence="1">The sequence shown here is derived from an EMBL/GenBank/DDBJ whole genome shotgun (WGS) entry which is preliminary data.</text>
</comment>